<dbReference type="GO" id="GO:0046872">
    <property type="term" value="F:metal ion binding"/>
    <property type="evidence" value="ECO:0007669"/>
    <property type="project" value="UniProtKB-KW"/>
</dbReference>
<keyword evidence="6" id="KW-1185">Reference proteome</keyword>
<evidence type="ECO:0000256" key="1">
    <source>
        <dbReference type="ARBA" id="ARBA00005495"/>
    </source>
</evidence>
<protein>
    <submittedName>
        <fullName evidence="5">Putative glutathione-dependent formaldehyde-activating enzyme protein</fullName>
    </submittedName>
</protein>
<dbReference type="GO" id="GO:0016846">
    <property type="term" value="F:carbon-sulfur lyase activity"/>
    <property type="evidence" value="ECO:0007669"/>
    <property type="project" value="InterPro"/>
</dbReference>
<evidence type="ECO:0000313" key="6">
    <source>
        <dbReference type="Proteomes" id="UP000014074"/>
    </source>
</evidence>
<proteinExistence type="inferred from homology"/>
<name>R8BS20_PHAM7</name>
<evidence type="ECO:0000256" key="2">
    <source>
        <dbReference type="ARBA" id="ARBA00022723"/>
    </source>
</evidence>
<reference evidence="6" key="1">
    <citation type="journal article" date="2013" name="Genome Announc.">
        <title>Draft genome sequence of the ascomycete Phaeoacremonium aleophilum strain UCR-PA7, a causal agent of the esca disease complex in grapevines.</title>
        <authorList>
            <person name="Blanco-Ulate B."/>
            <person name="Rolshausen P."/>
            <person name="Cantu D."/>
        </authorList>
    </citation>
    <scope>NUCLEOTIDE SEQUENCE [LARGE SCALE GENOMIC DNA]</scope>
    <source>
        <strain evidence="6">UCR-PA7</strain>
    </source>
</reference>
<dbReference type="Gene3D" id="2.170.150.70">
    <property type="match status" value="1"/>
</dbReference>
<evidence type="ECO:0000313" key="5">
    <source>
        <dbReference type="EMBL" id="EOO02173.1"/>
    </source>
</evidence>
<evidence type="ECO:0000256" key="3">
    <source>
        <dbReference type="ARBA" id="ARBA00022833"/>
    </source>
</evidence>
<dbReference type="Pfam" id="PF04828">
    <property type="entry name" value="GFA"/>
    <property type="match status" value="1"/>
</dbReference>
<keyword evidence="3" id="KW-0862">Zinc</keyword>
<dbReference type="InterPro" id="IPR006913">
    <property type="entry name" value="CENP-V/GFA"/>
</dbReference>
<accession>R8BS20</accession>
<organism evidence="5 6">
    <name type="scientific">Phaeoacremonium minimum (strain UCR-PA7)</name>
    <name type="common">Esca disease fungus</name>
    <name type="synonym">Togninia minima</name>
    <dbReference type="NCBI Taxonomy" id="1286976"/>
    <lineage>
        <taxon>Eukaryota</taxon>
        <taxon>Fungi</taxon>
        <taxon>Dikarya</taxon>
        <taxon>Ascomycota</taxon>
        <taxon>Pezizomycotina</taxon>
        <taxon>Sordariomycetes</taxon>
        <taxon>Sordariomycetidae</taxon>
        <taxon>Togniniales</taxon>
        <taxon>Togniniaceae</taxon>
        <taxon>Phaeoacremonium</taxon>
    </lineage>
</organism>
<sequence>MGALAGRSVVNVRSILGLNPFKIETIEDSSTRGIEQLLQPPKSLCDNPPSADLAGEGVKLYNGSCQCGAVWLAVRTNPIDEIHVNQDNCSICTRNAFIGIYPDKSQVTITGRENTTEYRFGQRFNGSPFCKTCGVHVFGNLYGPPKELVETWPEARQQIVKKKLAIQPVNIRTLYDVEWETIKVTRVDEGTEGYELAEE</sequence>
<dbReference type="PANTHER" id="PTHR28620:SF1">
    <property type="entry name" value="CENP-V_GFA DOMAIN-CONTAINING PROTEIN"/>
    <property type="match status" value="1"/>
</dbReference>
<dbReference type="Proteomes" id="UP000014074">
    <property type="component" value="Unassembled WGS sequence"/>
</dbReference>
<dbReference type="PANTHER" id="PTHR28620">
    <property type="entry name" value="CENTROMERE PROTEIN V"/>
    <property type="match status" value="1"/>
</dbReference>
<keyword evidence="2" id="KW-0479">Metal-binding</keyword>
<evidence type="ECO:0000259" key="4">
    <source>
        <dbReference type="PROSITE" id="PS51891"/>
    </source>
</evidence>
<dbReference type="GeneID" id="19322575"/>
<dbReference type="HOGENOM" id="CLU_055491_0_1_1"/>
<dbReference type="SUPFAM" id="SSF51316">
    <property type="entry name" value="Mss4-like"/>
    <property type="match status" value="1"/>
</dbReference>
<feature type="domain" description="CENP-V/GFA" evidence="4">
    <location>
        <begin position="61"/>
        <end position="180"/>
    </location>
</feature>
<dbReference type="OrthoDB" id="2993351at2759"/>
<dbReference type="InterPro" id="IPR052355">
    <property type="entry name" value="CENP-V-like"/>
</dbReference>
<dbReference type="KEGG" id="tmn:UCRPA7_2337"/>
<dbReference type="EMBL" id="KB932930">
    <property type="protein sequence ID" value="EOO02173.1"/>
    <property type="molecule type" value="Genomic_DNA"/>
</dbReference>
<gene>
    <name evidence="5" type="ORF">UCRPA7_2337</name>
</gene>
<comment type="similarity">
    <text evidence="1">Belongs to the Gfa family.</text>
</comment>
<dbReference type="InterPro" id="IPR011057">
    <property type="entry name" value="Mss4-like_sf"/>
</dbReference>
<dbReference type="AlphaFoldDB" id="R8BS20"/>
<dbReference type="RefSeq" id="XP_007913103.1">
    <property type="nucleotide sequence ID" value="XM_007914912.1"/>
</dbReference>
<dbReference type="PROSITE" id="PS51891">
    <property type="entry name" value="CENP_V_GFA"/>
    <property type="match status" value="1"/>
</dbReference>
<dbReference type="eggNOG" id="KOG4192">
    <property type="taxonomic scope" value="Eukaryota"/>
</dbReference>